<dbReference type="WBParaSite" id="jg8110">
    <property type="protein sequence ID" value="jg8110"/>
    <property type="gene ID" value="jg8110"/>
</dbReference>
<evidence type="ECO:0000313" key="1">
    <source>
        <dbReference type="Proteomes" id="UP000887574"/>
    </source>
</evidence>
<keyword evidence="1" id="KW-1185">Reference proteome</keyword>
<accession>A0A915ERA8</accession>
<sequence length="147" mass="16031">MATLSIGSGLAADTNLQNWQIVFAGQNKHLKALKLGATLNAKLMGVVNENTFRLALRALPSKGSMPLYLNYAKFVSTPDTLGIQKVNIVDGIKKLCIVLFSEYSHVMANVAAISKCFPLFSRKTASSEDTAKLEDVVVEVLSRMKRN</sequence>
<dbReference type="AlphaFoldDB" id="A0A915ERA8"/>
<proteinExistence type="predicted"/>
<dbReference type="Proteomes" id="UP000887574">
    <property type="component" value="Unplaced"/>
</dbReference>
<dbReference type="Gene3D" id="3.40.50.10590">
    <property type="entry name" value="Zn-dependent exopeptidases"/>
    <property type="match status" value="2"/>
</dbReference>
<organism evidence="1 2">
    <name type="scientific">Ditylenchus dipsaci</name>
    <dbReference type="NCBI Taxonomy" id="166011"/>
    <lineage>
        <taxon>Eukaryota</taxon>
        <taxon>Metazoa</taxon>
        <taxon>Ecdysozoa</taxon>
        <taxon>Nematoda</taxon>
        <taxon>Chromadorea</taxon>
        <taxon>Rhabditida</taxon>
        <taxon>Tylenchina</taxon>
        <taxon>Tylenchomorpha</taxon>
        <taxon>Sphaerularioidea</taxon>
        <taxon>Anguinidae</taxon>
        <taxon>Anguininae</taxon>
        <taxon>Ditylenchus</taxon>
    </lineage>
</organism>
<evidence type="ECO:0000313" key="2">
    <source>
        <dbReference type="WBParaSite" id="jg8110"/>
    </source>
</evidence>
<name>A0A915ERA8_9BILA</name>
<protein>
    <submittedName>
        <fullName evidence="2">Uncharacterized protein</fullName>
    </submittedName>
</protein>
<reference evidence="2" key="1">
    <citation type="submission" date="2022-11" db="UniProtKB">
        <authorList>
            <consortium name="WormBaseParasite"/>
        </authorList>
    </citation>
    <scope>IDENTIFICATION</scope>
</reference>